<dbReference type="RefSeq" id="WP_217064130.1">
    <property type="nucleotide sequence ID" value="NZ_JAHQCS010000010.1"/>
</dbReference>
<evidence type="ECO:0000259" key="3">
    <source>
        <dbReference type="Pfam" id="PF17479"/>
    </source>
</evidence>
<feature type="domain" description="DUF3048" evidence="2">
    <location>
        <begin position="57"/>
        <end position="199"/>
    </location>
</feature>
<dbReference type="InterPro" id="IPR035328">
    <property type="entry name" value="DUF3048_C"/>
</dbReference>
<feature type="domain" description="DUF3048" evidence="3">
    <location>
        <begin position="226"/>
        <end position="342"/>
    </location>
</feature>
<comment type="caution">
    <text evidence="4">The sequence shown here is derived from an EMBL/GenBank/DDBJ whole genome shotgun (WGS) entry which is preliminary data.</text>
</comment>
<gene>
    <name evidence="4" type="ORF">KS419_00475</name>
</gene>
<dbReference type="EMBL" id="JAHQCS010000010">
    <property type="protein sequence ID" value="MBU9710237.1"/>
    <property type="molecule type" value="Genomic_DNA"/>
</dbReference>
<keyword evidence="5" id="KW-1185">Reference proteome</keyword>
<sequence>MQIKKNVLVSLFTFIILPFVACSSDVEDVSIINDLEERTISLELKETPDAPFGYYPLTGMEIKEEMEVDYRAFGVMIENSMAARPQSGLYQADVVYEILSEGTITRFLAIFHSQKPERIGPLRSARSYYVHLNKGMDSIYVNAGGSPGGLSLAESSYVDNINALIYDGRFFSRSTDRVAPHNMYTTYDDLVAAAESIGYEMDRLPPKLHFVNKLAEVEGELVKELEVNYGSPSNNVQYKYDEGSKRYLRYIGGQPSNDLETGEPVAPKNIFIVEASHRVIPKGEDHIDAGSQRREIDIDSGGNAYLIQEGILQEVEWVNENGILLPYKNGELLPFLPGQTWVNIVPSGSGGLQSNVNLLLEE</sequence>
<dbReference type="Pfam" id="PF11258">
    <property type="entry name" value="DUF3048"/>
    <property type="match status" value="1"/>
</dbReference>
<organism evidence="4 5">
    <name type="scientific">Evansella tamaricis</name>
    <dbReference type="NCBI Taxonomy" id="2069301"/>
    <lineage>
        <taxon>Bacteria</taxon>
        <taxon>Bacillati</taxon>
        <taxon>Bacillota</taxon>
        <taxon>Bacilli</taxon>
        <taxon>Bacillales</taxon>
        <taxon>Bacillaceae</taxon>
        <taxon>Evansella</taxon>
    </lineage>
</organism>
<evidence type="ECO:0000313" key="4">
    <source>
        <dbReference type="EMBL" id="MBU9710237.1"/>
    </source>
</evidence>
<feature type="signal peptide" evidence="1">
    <location>
        <begin position="1"/>
        <end position="23"/>
    </location>
</feature>
<proteinExistence type="predicted"/>
<evidence type="ECO:0000259" key="2">
    <source>
        <dbReference type="Pfam" id="PF11258"/>
    </source>
</evidence>
<keyword evidence="1" id="KW-0732">Signal</keyword>
<evidence type="ECO:0000256" key="1">
    <source>
        <dbReference type="SAM" id="SignalP"/>
    </source>
</evidence>
<dbReference type="InterPro" id="IPR021416">
    <property type="entry name" value="DUF3048_N"/>
</dbReference>
<accession>A0ABS6J978</accession>
<dbReference type="Pfam" id="PF17479">
    <property type="entry name" value="DUF3048_C"/>
    <property type="match status" value="1"/>
</dbReference>
<protein>
    <submittedName>
        <fullName evidence="4">DUF3048 domain-containing protein</fullName>
    </submittedName>
</protein>
<name>A0ABS6J978_9BACI</name>
<dbReference type="Proteomes" id="UP000784880">
    <property type="component" value="Unassembled WGS sequence"/>
</dbReference>
<evidence type="ECO:0000313" key="5">
    <source>
        <dbReference type="Proteomes" id="UP000784880"/>
    </source>
</evidence>
<feature type="chain" id="PRO_5046818354" evidence="1">
    <location>
        <begin position="24"/>
        <end position="362"/>
    </location>
</feature>
<reference evidence="4 5" key="1">
    <citation type="submission" date="2021-06" db="EMBL/GenBank/DDBJ databases">
        <title>Bacillus sp. RD4P76, an endophyte from a halophyte.</title>
        <authorList>
            <person name="Sun J.-Q."/>
        </authorList>
    </citation>
    <scope>NUCLEOTIDE SEQUENCE [LARGE SCALE GENOMIC DNA]</scope>
    <source>
        <strain evidence="4 5">CGMCC 1.15917</strain>
    </source>
</reference>